<reference evidence="7 8" key="1">
    <citation type="submission" date="2024-08" db="EMBL/GenBank/DDBJ databases">
        <authorList>
            <person name="Cucini C."/>
            <person name="Frati F."/>
        </authorList>
    </citation>
    <scope>NUCLEOTIDE SEQUENCE [LARGE SCALE GENOMIC DNA]</scope>
</reference>
<dbReference type="InterPro" id="IPR036322">
    <property type="entry name" value="WD40_repeat_dom_sf"/>
</dbReference>
<feature type="domain" description="C2H2-type" evidence="6">
    <location>
        <begin position="73"/>
        <end position="95"/>
    </location>
</feature>
<feature type="region of interest" description="Disordered" evidence="5">
    <location>
        <begin position="1"/>
        <end position="70"/>
    </location>
</feature>
<dbReference type="SMART" id="SM00355">
    <property type="entry name" value="ZnF_C2H2"/>
    <property type="match status" value="3"/>
</dbReference>
<feature type="compositionally biased region" description="Polar residues" evidence="5">
    <location>
        <begin position="205"/>
        <end position="215"/>
    </location>
</feature>
<evidence type="ECO:0000256" key="5">
    <source>
        <dbReference type="SAM" id="MobiDB-lite"/>
    </source>
</evidence>
<dbReference type="PANTHER" id="PTHR15052">
    <property type="entry name" value="RNA POLYMERASE III TRANSCRIPTION INITIATION FACTOR COMPLEX SUBUNIT"/>
    <property type="match status" value="1"/>
</dbReference>
<gene>
    <name evidence="7" type="ORF">ODALV1_LOCUS29959</name>
</gene>
<dbReference type="InterPro" id="IPR015943">
    <property type="entry name" value="WD40/YVTN_repeat-like_dom_sf"/>
</dbReference>
<comment type="subcellular location">
    <subcellularLocation>
        <location evidence="1">Nucleus</location>
    </subcellularLocation>
</comment>
<feature type="compositionally biased region" description="Basic residues" evidence="5">
    <location>
        <begin position="1"/>
        <end position="12"/>
    </location>
</feature>
<feature type="compositionally biased region" description="Basic residues" evidence="5">
    <location>
        <begin position="216"/>
        <end position="229"/>
    </location>
</feature>
<dbReference type="Pfam" id="PF00400">
    <property type="entry name" value="WD40"/>
    <property type="match status" value="2"/>
</dbReference>
<feature type="domain" description="C2H2-type" evidence="6">
    <location>
        <begin position="131"/>
        <end position="153"/>
    </location>
</feature>
<dbReference type="InterPro" id="IPR052416">
    <property type="entry name" value="GTF3C_component"/>
</dbReference>
<proteinExistence type="predicted"/>
<keyword evidence="8" id="KW-1185">Reference proteome</keyword>
<evidence type="ECO:0000256" key="3">
    <source>
        <dbReference type="ARBA" id="ARBA00023242"/>
    </source>
</evidence>
<keyword evidence="3" id="KW-0539">Nucleus</keyword>
<organism evidence="7 8">
    <name type="scientific">Orchesella dallaii</name>
    <dbReference type="NCBI Taxonomy" id="48710"/>
    <lineage>
        <taxon>Eukaryota</taxon>
        <taxon>Metazoa</taxon>
        <taxon>Ecdysozoa</taxon>
        <taxon>Arthropoda</taxon>
        <taxon>Hexapoda</taxon>
        <taxon>Collembola</taxon>
        <taxon>Entomobryomorpha</taxon>
        <taxon>Entomobryoidea</taxon>
        <taxon>Orchesellidae</taxon>
        <taxon>Orchesellinae</taxon>
        <taxon>Orchesella</taxon>
    </lineage>
</organism>
<protein>
    <recommendedName>
        <fullName evidence="6">C2H2-type domain-containing protein</fullName>
    </recommendedName>
</protein>
<evidence type="ECO:0000256" key="2">
    <source>
        <dbReference type="ARBA" id="ARBA00023163"/>
    </source>
</evidence>
<name>A0ABP1S589_9HEXA</name>
<dbReference type="PROSITE" id="PS50294">
    <property type="entry name" value="WD_REPEATS_REGION"/>
    <property type="match status" value="1"/>
</dbReference>
<feature type="domain" description="C2H2-type" evidence="6">
    <location>
        <begin position="167"/>
        <end position="188"/>
    </location>
</feature>
<sequence>MGRSRGRGRGKKLAPITDRQPAPEEQSPPPVGVAKRGRGRPSSSGTSGKVVASPAYQRLSKTLPRDENDDLDATCSECGKASSYREFRIHNIQVHANTACTVLEREELVIDHKYFSRKLNEYRKITKATVFPCPKENCGSTFKSTLGLAYHMNTCGRSAEEIDAVLIQCEICNVKLTLPNMGWHRKTHHQQPAMVESDEDKDSESVTIKQLVSGKSTKRRSAVKARQSFKKFSNKDGDADNDNDDEWEDANVAGPQSQSEPTDVPMSKNDQSQPSDFCNLAYKFVERLEHEAKAWDEPERVDEDPFISLHDNILYDPGNEEGGVEEYLPTHKESVEFKYISQEGPSPYHRLTWFEGETVVSNASSAAVSSLHHAGGPVLSMNWHPSGKLLAVSVGRDSKEEIDSLVNQNRKSCIQIYCRSLNSLYLQLIIGIRWGYATHIQWSSFSPDMIDSYDPNLKSCFDDIEIYCRIGYIAMACEDATVRIMAIRIEDMKLPPNFEYKENHRINVYTKVPELCLKVDDSAVDYDLGNVVKFDWHEKNRFMAVGYANGVVAVFDLQTTSPLLTQTTCDDNAKITVINPFWTFHGHRLPVRGIRFDPMNPRYLVTASQDRTIKVWDTYIRAERDNKRVGIALDLCWVRGWMHQIAAFETFVSNQSAMYNYVRVFQIGSGTGRATCPEIFNPTTVDFYHGLTIQGTDDGLVSATYYDIFWRECDFERNRKKKNLVRLSNISIDRSSYTPINSSDFSVTLKKLTNAVMSSKAYLEPAAVDEYDGTYQVCLEGKFCGMDIFEPLPNTNTVDGSLKKTINPVGVDIKTMNAKAKRRKSVNRDEDENEGTLNQSHQGEKVDIIQKSNNRDGLLPVFDVNIRDETPKVILSFVKERPNSAVPNDKLELAKFEELIRFQPFLRVNKVSWSPKGDVIAVGYRNGLISLIPGSFDDIFAT</sequence>
<keyword evidence="2" id="KW-0804">Transcription</keyword>
<evidence type="ECO:0000313" key="7">
    <source>
        <dbReference type="EMBL" id="CAL8143851.1"/>
    </source>
</evidence>
<dbReference type="InterPro" id="IPR001680">
    <property type="entry name" value="WD40_rpt"/>
</dbReference>
<evidence type="ECO:0000256" key="1">
    <source>
        <dbReference type="ARBA" id="ARBA00004123"/>
    </source>
</evidence>
<feature type="region of interest" description="Disordered" evidence="5">
    <location>
        <begin position="186"/>
        <end position="275"/>
    </location>
</feature>
<dbReference type="PROSITE" id="PS50082">
    <property type="entry name" value="WD_REPEATS_2"/>
    <property type="match status" value="1"/>
</dbReference>
<dbReference type="Proteomes" id="UP001642540">
    <property type="component" value="Unassembled WGS sequence"/>
</dbReference>
<dbReference type="SUPFAM" id="SSF50978">
    <property type="entry name" value="WD40 repeat-like"/>
    <property type="match status" value="1"/>
</dbReference>
<keyword evidence="4" id="KW-0853">WD repeat</keyword>
<dbReference type="InterPro" id="IPR013087">
    <property type="entry name" value="Znf_C2H2_type"/>
</dbReference>
<evidence type="ECO:0000259" key="6">
    <source>
        <dbReference type="SMART" id="SM00355"/>
    </source>
</evidence>
<comment type="caution">
    <text evidence="7">The sequence shown here is derived from an EMBL/GenBank/DDBJ whole genome shotgun (WGS) entry which is preliminary data.</text>
</comment>
<accession>A0ABP1S589</accession>
<evidence type="ECO:0000313" key="8">
    <source>
        <dbReference type="Proteomes" id="UP001642540"/>
    </source>
</evidence>
<dbReference type="PANTHER" id="PTHR15052:SF2">
    <property type="entry name" value="GENERAL TRANSCRIPTION FACTOR 3C POLYPEPTIDE 2"/>
    <property type="match status" value="1"/>
</dbReference>
<feature type="repeat" description="WD" evidence="4">
    <location>
        <begin position="584"/>
        <end position="617"/>
    </location>
</feature>
<dbReference type="Gene3D" id="2.130.10.10">
    <property type="entry name" value="YVTN repeat-like/Quinoprotein amine dehydrogenase"/>
    <property type="match status" value="1"/>
</dbReference>
<dbReference type="SMART" id="SM00320">
    <property type="entry name" value="WD40"/>
    <property type="match status" value="4"/>
</dbReference>
<feature type="compositionally biased region" description="Acidic residues" evidence="5">
    <location>
        <begin position="239"/>
        <end position="249"/>
    </location>
</feature>
<dbReference type="EMBL" id="CAXLJM020000160">
    <property type="protein sequence ID" value="CAL8143851.1"/>
    <property type="molecule type" value="Genomic_DNA"/>
</dbReference>
<feature type="region of interest" description="Disordered" evidence="5">
    <location>
        <begin position="818"/>
        <end position="847"/>
    </location>
</feature>
<evidence type="ECO:0000256" key="4">
    <source>
        <dbReference type="PROSITE-ProRule" id="PRU00221"/>
    </source>
</evidence>
<dbReference type="Gene3D" id="3.30.160.60">
    <property type="entry name" value="Classic Zinc Finger"/>
    <property type="match status" value="1"/>
</dbReference>